<comment type="caution">
    <text evidence="1">The sequence shown here is derived from an EMBL/GenBank/DDBJ whole genome shotgun (WGS) entry which is preliminary data.</text>
</comment>
<evidence type="ECO:0000313" key="1">
    <source>
        <dbReference type="EMBL" id="PIS39305.1"/>
    </source>
</evidence>
<dbReference type="EMBL" id="PEYD01000050">
    <property type="protein sequence ID" value="PIS39305.1"/>
    <property type="molecule type" value="Genomic_DNA"/>
</dbReference>
<name>A0A2H0YLD1_9BACT</name>
<sequence>MSVSKVIIISGPPCTGKTVFAKKVAKNFGLPIVCCDPIRETLYDAFGCFDLETFNKNRKVSFFLMFKTLKLLLGCGQNLIIDSTFWSKEIRLKIQRLQKQHKFKCLQINLKACGQILWERYRKKMSSKRRNPGYLDRLREKELRRKIIKGFSLRPR</sequence>
<dbReference type="Proteomes" id="UP000230088">
    <property type="component" value="Unassembled WGS sequence"/>
</dbReference>
<dbReference type="SUPFAM" id="SSF52540">
    <property type="entry name" value="P-loop containing nucleoside triphosphate hydrolases"/>
    <property type="match status" value="1"/>
</dbReference>
<dbReference type="Pfam" id="PF13671">
    <property type="entry name" value="AAA_33"/>
    <property type="match status" value="1"/>
</dbReference>
<reference evidence="2" key="1">
    <citation type="submission" date="2017-09" db="EMBL/GenBank/DDBJ databases">
        <title>Depth-based differentiation of microbial function through sediment-hosted aquifers and enrichment of novel symbionts in the deep terrestrial subsurface.</title>
        <authorList>
            <person name="Probst A.J."/>
            <person name="Ladd B."/>
            <person name="Jarett J.K."/>
            <person name="Geller-Mcgrath D.E."/>
            <person name="Sieber C.M.K."/>
            <person name="Emerson J.B."/>
            <person name="Anantharaman K."/>
            <person name="Thomas B.C."/>
            <person name="Malmstrom R."/>
            <person name="Stieglmeier M."/>
            <person name="Klingl A."/>
            <person name="Woyke T."/>
            <person name="Ryan C.M."/>
            <person name="Banfield J.F."/>
        </authorList>
    </citation>
    <scope>NUCLEOTIDE SEQUENCE [LARGE SCALE GENOMIC DNA]</scope>
</reference>
<dbReference type="Gene3D" id="3.40.50.300">
    <property type="entry name" value="P-loop containing nucleotide triphosphate hydrolases"/>
    <property type="match status" value="1"/>
</dbReference>
<dbReference type="AlphaFoldDB" id="A0A2H0YLD1"/>
<evidence type="ECO:0000313" key="2">
    <source>
        <dbReference type="Proteomes" id="UP000230088"/>
    </source>
</evidence>
<dbReference type="InterPro" id="IPR027417">
    <property type="entry name" value="P-loop_NTPase"/>
</dbReference>
<gene>
    <name evidence="1" type="ORF">COT33_02655</name>
</gene>
<accession>A0A2H0YLD1</accession>
<protein>
    <submittedName>
        <fullName evidence="1">Uncharacterized protein</fullName>
    </submittedName>
</protein>
<organism evidence="1 2">
    <name type="scientific">Candidatus Nealsonbacteria bacterium CG08_land_8_20_14_0_20_38_20</name>
    <dbReference type="NCBI Taxonomy" id="1974705"/>
    <lineage>
        <taxon>Bacteria</taxon>
        <taxon>Candidatus Nealsoniibacteriota</taxon>
    </lineage>
</organism>
<proteinExistence type="predicted"/>